<evidence type="ECO:0000313" key="10">
    <source>
        <dbReference type="EMBL" id="OWM80976.1"/>
    </source>
</evidence>
<dbReference type="SMART" id="SM00273">
    <property type="entry name" value="ENTH"/>
    <property type="match status" value="1"/>
</dbReference>
<proteinExistence type="predicted"/>
<dbReference type="STRING" id="22663.A0A218X8I0"/>
<dbReference type="GeneID" id="116192964"/>
<gene>
    <name evidence="10" type="ORF">CDL15_Pgr007007</name>
    <name evidence="11" type="ORF">CRG98_033903</name>
</gene>
<keyword evidence="8" id="KW-0968">Cytoplasmic vesicle</keyword>
<dbReference type="InterPro" id="IPR008942">
    <property type="entry name" value="ENTH_VHS"/>
</dbReference>
<dbReference type="Pfam" id="PF07651">
    <property type="entry name" value="ANTH"/>
    <property type="match status" value="1"/>
</dbReference>
<dbReference type="FunFam" id="1.25.40.90:FF:000035">
    <property type="entry name" value="Putative clathrin assembly protein At4g40080"/>
    <property type="match status" value="1"/>
</dbReference>
<evidence type="ECO:0000313" key="11">
    <source>
        <dbReference type="EMBL" id="PKI45587.1"/>
    </source>
</evidence>
<dbReference type="OrthoDB" id="44015at2759"/>
<evidence type="ECO:0000256" key="8">
    <source>
        <dbReference type="ARBA" id="ARBA00023329"/>
    </source>
</evidence>
<dbReference type="GO" id="GO:0005794">
    <property type="term" value="C:Golgi apparatus"/>
    <property type="evidence" value="ECO:0007669"/>
    <property type="project" value="UniProtKB-SubCell"/>
</dbReference>
<dbReference type="CDD" id="cd16987">
    <property type="entry name" value="ANTH_N_AP180_plant"/>
    <property type="match status" value="1"/>
</dbReference>
<evidence type="ECO:0000256" key="5">
    <source>
        <dbReference type="ARBA" id="ARBA00023034"/>
    </source>
</evidence>
<evidence type="ECO:0000259" key="9">
    <source>
        <dbReference type="PROSITE" id="PS50942"/>
    </source>
</evidence>
<dbReference type="GO" id="GO:0005905">
    <property type="term" value="C:clathrin-coated pit"/>
    <property type="evidence" value="ECO:0007669"/>
    <property type="project" value="UniProtKB-SubCell"/>
</dbReference>
<evidence type="ECO:0000256" key="7">
    <source>
        <dbReference type="ARBA" id="ARBA00023176"/>
    </source>
</evidence>
<evidence type="ECO:0000256" key="6">
    <source>
        <dbReference type="ARBA" id="ARBA00023136"/>
    </source>
</evidence>
<organism evidence="10 12">
    <name type="scientific">Punica granatum</name>
    <name type="common">Pomegranate</name>
    <dbReference type="NCBI Taxonomy" id="22663"/>
    <lineage>
        <taxon>Eukaryota</taxon>
        <taxon>Viridiplantae</taxon>
        <taxon>Streptophyta</taxon>
        <taxon>Embryophyta</taxon>
        <taxon>Tracheophyta</taxon>
        <taxon>Spermatophyta</taxon>
        <taxon>Magnoliopsida</taxon>
        <taxon>eudicotyledons</taxon>
        <taxon>Gunneridae</taxon>
        <taxon>Pentapetalae</taxon>
        <taxon>rosids</taxon>
        <taxon>malvids</taxon>
        <taxon>Myrtales</taxon>
        <taxon>Lythraceae</taxon>
        <taxon>Punica</taxon>
    </lineage>
</organism>
<evidence type="ECO:0000256" key="3">
    <source>
        <dbReference type="ARBA" id="ARBA00004600"/>
    </source>
</evidence>
<evidence type="ECO:0000313" key="12">
    <source>
        <dbReference type="Proteomes" id="UP000197138"/>
    </source>
</evidence>
<dbReference type="PROSITE" id="PS50942">
    <property type="entry name" value="ENTH"/>
    <property type="match status" value="1"/>
</dbReference>
<evidence type="ECO:0000256" key="2">
    <source>
        <dbReference type="ARBA" id="ARBA00004555"/>
    </source>
</evidence>
<dbReference type="GO" id="GO:0005545">
    <property type="term" value="F:1-phosphatidylinositol binding"/>
    <property type="evidence" value="ECO:0007669"/>
    <property type="project" value="TreeGrafter"/>
</dbReference>
<feature type="domain" description="ENTH" evidence="9">
    <location>
        <begin position="25"/>
        <end position="165"/>
    </location>
</feature>
<dbReference type="Proteomes" id="UP000233551">
    <property type="component" value="Unassembled WGS sequence"/>
</dbReference>
<dbReference type="PANTHER" id="PTHR22951">
    <property type="entry name" value="CLATHRIN ASSEMBLY PROTEIN"/>
    <property type="match status" value="1"/>
</dbReference>
<dbReference type="Gene3D" id="1.25.40.90">
    <property type="match status" value="1"/>
</dbReference>
<dbReference type="InterPro" id="IPR011417">
    <property type="entry name" value="ANTH_dom"/>
</dbReference>
<sequence>MGRRKLRTLLRIFRDRISLIRASLSLNRAASTVHVAVLRATSVSTSSSAPSDRRLSAVLRYGHGSRITARFCVATLMDRLHSTTDATVALRSLITIHALISRSSSFILRDELSFFPSSGGRNHLNLSSFRDDSDAETWELSSWVRWYAEFLDQTLIASRTLGYFLISPQQGSDGAGEEKVEKVAALLNPDLLREIDVLVSFIELVSNSPESVDLQRNNLIYEVVRLVCDDYGIVRGETFLRLVELGDRLDGLTHSEVTELLGELDRIERCKEKLFRLFGNKKNGDGLWDTVTQMKMKGLALKERMEGWKLVRKENRNSGEQTQFRKPFVGLLDSVPLAVSTVG</sequence>
<keyword evidence="5" id="KW-0333">Golgi apparatus</keyword>
<dbReference type="Proteomes" id="UP000197138">
    <property type="component" value="Unassembled WGS sequence"/>
</dbReference>
<dbReference type="InterPro" id="IPR013809">
    <property type="entry name" value="ENTH"/>
</dbReference>
<dbReference type="SUPFAM" id="SSF48464">
    <property type="entry name" value="ENTH/VHS domain"/>
    <property type="match status" value="1"/>
</dbReference>
<dbReference type="GO" id="GO:0032050">
    <property type="term" value="F:clathrin heavy chain binding"/>
    <property type="evidence" value="ECO:0007669"/>
    <property type="project" value="TreeGrafter"/>
</dbReference>
<dbReference type="InterPro" id="IPR048050">
    <property type="entry name" value="ANTH_N_plant"/>
</dbReference>
<comment type="caution">
    <text evidence="10">The sequence shown here is derived from an EMBL/GenBank/DDBJ whole genome shotgun (WGS) entry which is preliminary data.</text>
</comment>
<reference evidence="11 13" key="3">
    <citation type="submission" date="2017-11" db="EMBL/GenBank/DDBJ databases">
        <title>De-novo sequencing of pomegranate (Punica granatum L.) genome.</title>
        <authorList>
            <person name="Akparov Z."/>
            <person name="Amiraslanov A."/>
            <person name="Hajiyeva S."/>
            <person name="Abbasov M."/>
            <person name="Kaur K."/>
            <person name="Hamwieh A."/>
            <person name="Solovyev V."/>
            <person name="Salamov A."/>
            <person name="Braich B."/>
            <person name="Kosarev P."/>
            <person name="Mahmoud A."/>
            <person name="Hajiyev E."/>
            <person name="Babayeva S."/>
            <person name="Izzatullayeva V."/>
            <person name="Mammadov A."/>
            <person name="Mammadov A."/>
            <person name="Sharifova S."/>
            <person name="Ojaghi J."/>
            <person name="Eynullazada K."/>
            <person name="Bayramov B."/>
            <person name="Abdulazimova A."/>
            <person name="Shahmuradov I."/>
        </authorList>
    </citation>
    <scope>NUCLEOTIDE SEQUENCE [LARGE SCALE GENOMIC DNA]</scope>
    <source>
        <strain evidence="11">AG2017</strain>
        <strain evidence="13">cv. AG2017</strain>
        <tissue evidence="11">Leaf</tissue>
    </source>
</reference>
<dbReference type="GO" id="GO:0000149">
    <property type="term" value="F:SNARE binding"/>
    <property type="evidence" value="ECO:0007669"/>
    <property type="project" value="TreeGrafter"/>
</dbReference>
<dbReference type="GO" id="GO:0072583">
    <property type="term" value="P:clathrin-dependent endocytosis"/>
    <property type="evidence" value="ECO:0007669"/>
    <property type="project" value="InterPro"/>
</dbReference>
<name>A0A218X8I0_PUNGR</name>
<protein>
    <recommendedName>
        <fullName evidence="9">ENTH domain-containing protein</fullName>
    </recommendedName>
</protein>
<dbReference type="PANTHER" id="PTHR22951:SF24">
    <property type="entry name" value="ENTH DOMAIN-CONTAINING PROTEIN"/>
    <property type="match status" value="1"/>
</dbReference>
<evidence type="ECO:0000313" key="13">
    <source>
        <dbReference type="Proteomes" id="UP000233551"/>
    </source>
</evidence>
<keyword evidence="4" id="KW-0254">Endocytosis</keyword>
<dbReference type="EMBL" id="PGOL01002702">
    <property type="protein sequence ID" value="PKI45587.1"/>
    <property type="molecule type" value="Genomic_DNA"/>
</dbReference>
<dbReference type="AlphaFoldDB" id="A0A218X8I0"/>
<keyword evidence="13" id="KW-1185">Reference proteome</keyword>
<dbReference type="GO" id="GO:0030136">
    <property type="term" value="C:clathrin-coated vesicle"/>
    <property type="evidence" value="ECO:0007669"/>
    <property type="project" value="UniProtKB-SubCell"/>
</dbReference>
<dbReference type="InterPro" id="IPR045192">
    <property type="entry name" value="AP180-like"/>
</dbReference>
<dbReference type="GO" id="GO:0005546">
    <property type="term" value="F:phosphatidylinositol-4,5-bisphosphate binding"/>
    <property type="evidence" value="ECO:0007669"/>
    <property type="project" value="TreeGrafter"/>
</dbReference>
<comment type="subcellular location">
    <subcellularLocation>
        <location evidence="1">Cytoplasmic vesicle</location>
        <location evidence="1">Clathrin-coated vesicle</location>
    </subcellularLocation>
    <subcellularLocation>
        <location evidence="2">Golgi apparatus</location>
    </subcellularLocation>
    <subcellularLocation>
        <location evidence="3">Membrane</location>
        <location evidence="3">Clathrin-coated pit</location>
    </subcellularLocation>
</comment>
<keyword evidence="7" id="KW-0168">Coated pit</keyword>
<dbReference type="GO" id="GO:0048268">
    <property type="term" value="P:clathrin coat assembly"/>
    <property type="evidence" value="ECO:0007669"/>
    <property type="project" value="InterPro"/>
</dbReference>
<dbReference type="GO" id="GO:0006900">
    <property type="term" value="P:vesicle budding from membrane"/>
    <property type="evidence" value="ECO:0007669"/>
    <property type="project" value="TreeGrafter"/>
</dbReference>
<dbReference type="EMBL" id="MTKT01002214">
    <property type="protein sequence ID" value="OWM80976.1"/>
    <property type="molecule type" value="Genomic_DNA"/>
</dbReference>
<reference evidence="10" key="2">
    <citation type="submission" date="2017-06" db="EMBL/GenBank/DDBJ databases">
        <title>The pomegranate genome and the genomics of punicalagin biosynthesis.</title>
        <authorList>
            <person name="Xu C."/>
        </authorList>
    </citation>
    <scope>NUCLEOTIDE SEQUENCE [LARGE SCALE GENOMIC DNA]</scope>
    <source>
        <tissue evidence="10">Fresh leaf</tissue>
    </source>
</reference>
<evidence type="ECO:0000256" key="4">
    <source>
        <dbReference type="ARBA" id="ARBA00022583"/>
    </source>
</evidence>
<accession>A0A218X8I0</accession>
<evidence type="ECO:0000256" key="1">
    <source>
        <dbReference type="ARBA" id="ARBA00004132"/>
    </source>
</evidence>
<keyword evidence="6" id="KW-0472">Membrane</keyword>
<reference evidence="12" key="1">
    <citation type="journal article" date="2017" name="Plant J.">
        <title>The pomegranate (Punica granatum L.) genome and the genomics of punicalagin biosynthesis.</title>
        <authorList>
            <person name="Qin G."/>
            <person name="Xu C."/>
            <person name="Ming R."/>
            <person name="Tang H."/>
            <person name="Guyot R."/>
            <person name="Kramer E.M."/>
            <person name="Hu Y."/>
            <person name="Yi X."/>
            <person name="Qi Y."/>
            <person name="Xu X."/>
            <person name="Gao Z."/>
            <person name="Pan H."/>
            <person name="Jian J."/>
            <person name="Tian Y."/>
            <person name="Yue Z."/>
            <person name="Xu Y."/>
        </authorList>
    </citation>
    <scope>NUCLEOTIDE SEQUENCE [LARGE SCALE GENOMIC DNA]</scope>
    <source>
        <strain evidence="12">cv. Dabenzi</strain>
    </source>
</reference>